<dbReference type="AlphaFoldDB" id="A0A8H7U9A5"/>
<reference evidence="2" key="1">
    <citation type="submission" date="2020-12" db="EMBL/GenBank/DDBJ databases">
        <title>Metabolic potential, ecology and presence of endohyphal bacteria is reflected in genomic diversity of Mucoromycotina.</title>
        <authorList>
            <person name="Muszewska A."/>
            <person name="Okrasinska A."/>
            <person name="Steczkiewicz K."/>
            <person name="Drgas O."/>
            <person name="Orlowska M."/>
            <person name="Perlinska-Lenart U."/>
            <person name="Aleksandrzak-Piekarczyk T."/>
            <person name="Szatraj K."/>
            <person name="Zielenkiewicz U."/>
            <person name="Pilsyk S."/>
            <person name="Malc E."/>
            <person name="Mieczkowski P."/>
            <person name="Kruszewska J.S."/>
            <person name="Biernat P."/>
            <person name="Pawlowska J."/>
        </authorList>
    </citation>
    <scope>NUCLEOTIDE SEQUENCE</scope>
    <source>
        <strain evidence="2">WA0000067209</strain>
    </source>
</reference>
<feature type="region of interest" description="Disordered" evidence="1">
    <location>
        <begin position="1"/>
        <end position="55"/>
    </location>
</feature>
<dbReference type="OrthoDB" id="10403356at2759"/>
<sequence length="170" mass="20519">MPFNQDDIFAPDVRMQSANKQHSTPENTFTIDHHRRRSLRENDLSPPPRRHSHHAPVCKFDADKWKTEFRRKSLDTLTHEQRFMAAQQRRGLEVMDTTDEDREFEEERQRIADDSMRHEYERYMSLMQQHRYMTDMFLQQQAISPPPEQQSYADPVRMERTTSKPFDGQH</sequence>
<evidence type="ECO:0000313" key="2">
    <source>
        <dbReference type="EMBL" id="KAG2173167.1"/>
    </source>
</evidence>
<comment type="caution">
    <text evidence="2">The sequence shown here is derived from an EMBL/GenBank/DDBJ whole genome shotgun (WGS) entry which is preliminary data.</text>
</comment>
<feature type="compositionally biased region" description="Basic and acidic residues" evidence="1">
    <location>
        <begin position="156"/>
        <end position="170"/>
    </location>
</feature>
<dbReference type="Proteomes" id="UP000654370">
    <property type="component" value="Unassembled WGS sequence"/>
</dbReference>
<feature type="region of interest" description="Disordered" evidence="1">
    <location>
        <begin position="140"/>
        <end position="170"/>
    </location>
</feature>
<dbReference type="EMBL" id="JAEPQZ010000015">
    <property type="protein sequence ID" value="KAG2173167.1"/>
    <property type="molecule type" value="Genomic_DNA"/>
</dbReference>
<gene>
    <name evidence="2" type="ORF">INT43_004540</name>
</gene>
<protein>
    <submittedName>
        <fullName evidence="2">Uncharacterized protein</fullName>
    </submittedName>
</protein>
<evidence type="ECO:0000256" key="1">
    <source>
        <dbReference type="SAM" id="MobiDB-lite"/>
    </source>
</evidence>
<feature type="compositionally biased region" description="Polar residues" evidence="1">
    <location>
        <begin position="16"/>
        <end position="30"/>
    </location>
</feature>
<evidence type="ECO:0000313" key="3">
    <source>
        <dbReference type="Proteomes" id="UP000654370"/>
    </source>
</evidence>
<keyword evidence="3" id="KW-1185">Reference proteome</keyword>
<organism evidence="2 3">
    <name type="scientific">Mortierella isabellina</name>
    <name type="common">Filamentous fungus</name>
    <name type="synonym">Umbelopsis isabellina</name>
    <dbReference type="NCBI Taxonomy" id="91625"/>
    <lineage>
        <taxon>Eukaryota</taxon>
        <taxon>Fungi</taxon>
        <taxon>Fungi incertae sedis</taxon>
        <taxon>Mucoromycota</taxon>
        <taxon>Mucoromycotina</taxon>
        <taxon>Umbelopsidomycetes</taxon>
        <taxon>Umbelopsidales</taxon>
        <taxon>Umbelopsidaceae</taxon>
        <taxon>Umbelopsis</taxon>
    </lineage>
</organism>
<proteinExistence type="predicted"/>
<name>A0A8H7U9A5_MORIS</name>
<accession>A0A8H7U9A5</accession>